<proteinExistence type="predicted"/>
<organism evidence="1 2">
    <name type="scientific">Ktedonobacter racemifer DSM 44963</name>
    <dbReference type="NCBI Taxonomy" id="485913"/>
    <lineage>
        <taxon>Bacteria</taxon>
        <taxon>Bacillati</taxon>
        <taxon>Chloroflexota</taxon>
        <taxon>Ktedonobacteria</taxon>
        <taxon>Ktedonobacterales</taxon>
        <taxon>Ktedonobacteraceae</taxon>
        <taxon>Ktedonobacter</taxon>
    </lineage>
</organism>
<keyword evidence="2" id="KW-1185">Reference proteome</keyword>
<dbReference type="eggNOG" id="ENOG5033BBR">
    <property type="taxonomic scope" value="Bacteria"/>
</dbReference>
<reference evidence="1 2" key="1">
    <citation type="journal article" date="2011" name="Stand. Genomic Sci.">
        <title>Non-contiguous finished genome sequence and contextual data of the filamentous soil bacterium Ktedonobacter racemifer type strain (SOSP1-21).</title>
        <authorList>
            <person name="Chang Y.J."/>
            <person name="Land M."/>
            <person name="Hauser L."/>
            <person name="Chertkov O."/>
            <person name="Del Rio T.G."/>
            <person name="Nolan M."/>
            <person name="Copeland A."/>
            <person name="Tice H."/>
            <person name="Cheng J.F."/>
            <person name="Lucas S."/>
            <person name="Han C."/>
            <person name="Goodwin L."/>
            <person name="Pitluck S."/>
            <person name="Ivanova N."/>
            <person name="Ovchinikova G."/>
            <person name="Pati A."/>
            <person name="Chen A."/>
            <person name="Palaniappan K."/>
            <person name="Mavromatis K."/>
            <person name="Liolios K."/>
            <person name="Brettin T."/>
            <person name="Fiebig A."/>
            <person name="Rohde M."/>
            <person name="Abt B."/>
            <person name="Goker M."/>
            <person name="Detter J.C."/>
            <person name="Woyke T."/>
            <person name="Bristow J."/>
            <person name="Eisen J.A."/>
            <person name="Markowitz V."/>
            <person name="Hugenholtz P."/>
            <person name="Kyrpides N.C."/>
            <person name="Klenk H.P."/>
            <person name="Lapidus A."/>
        </authorList>
    </citation>
    <scope>NUCLEOTIDE SEQUENCE [LARGE SCALE GENOMIC DNA]</scope>
    <source>
        <strain evidence="2">DSM 44963</strain>
    </source>
</reference>
<dbReference type="Proteomes" id="UP000004508">
    <property type="component" value="Unassembled WGS sequence"/>
</dbReference>
<protein>
    <submittedName>
        <fullName evidence="1">Uncharacterized protein</fullName>
    </submittedName>
</protein>
<gene>
    <name evidence="1" type="ORF">Krac_0267</name>
</gene>
<dbReference type="EMBL" id="ADVG01000005">
    <property type="protein sequence ID" value="EFH79764.1"/>
    <property type="molecule type" value="Genomic_DNA"/>
</dbReference>
<dbReference type="AlphaFoldDB" id="D6U7A3"/>
<sequence>MATLVHFLQRRFQISSYIVSHSQLLLRSVKTKMFPTRIDVLFKPVDWICLPTHFNGLIVEAANPEQARIISTLSGISLDQSESFWVLRGGECEGYVVASVYFIDESTREDNEPDIWNEPLHWERESPTRPAYWREQGLHYGIRLWKAPPKLDLDFLDIVILHYRVIFADMPEELITAFIEGMKAGYAQPQPDKEPH</sequence>
<accession>D6U7A3</accession>
<dbReference type="InParanoid" id="D6U7A3"/>
<evidence type="ECO:0000313" key="1">
    <source>
        <dbReference type="EMBL" id="EFH79764.1"/>
    </source>
</evidence>
<comment type="caution">
    <text evidence="1">The sequence shown here is derived from an EMBL/GenBank/DDBJ whole genome shotgun (WGS) entry which is preliminary data.</text>
</comment>
<evidence type="ECO:0000313" key="2">
    <source>
        <dbReference type="Proteomes" id="UP000004508"/>
    </source>
</evidence>
<name>D6U7A3_KTERA</name>